<keyword evidence="7 12" id="KW-0408">Iron</keyword>
<evidence type="ECO:0000256" key="9">
    <source>
        <dbReference type="PIRNR" id="PIRNR000159"/>
    </source>
</evidence>
<comment type="catalytic activity">
    <reaction evidence="9">
        <text>2 oxidized [2Fe-2S]-[ferredoxin] + pyruvate + CoA = 2 reduced [2Fe-2S]-[ferredoxin] + acetyl-CoA + CO2 + H(+)</text>
        <dbReference type="Rhea" id="RHEA:12765"/>
        <dbReference type="Rhea" id="RHEA-COMP:10000"/>
        <dbReference type="Rhea" id="RHEA-COMP:10001"/>
        <dbReference type="ChEBI" id="CHEBI:15361"/>
        <dbReference type="ChEBI" id="CHEBI:15378"/>
        <dbReference type="ChEBI" id="CHEBI:16526"/>
        <dbReference type="ChEBI" id="CHEBI:33737"/>
        <dbReference type="ChEBI" id="CHEBI:33738"/>
        <dbReference type="ChEBI" id="CHEBI:57287"/>
        <dbReference type="ChEBI" id="CHEBI:57288"/>
        <dbReference type="EC" id="1.2.7.1"/>
    </reaction>
</comment>
<keyword evidence="4 12" id="KW-0479">Metal-binding</keyword>
<feature type="site" description="Important for catalytic activity" evidence="11">
    <location>
        <position position="64"/>
    </location>
</feature>
<dbReference type="Gene3D" id="3.30.70.20">
    <property type="match status" value="1"/>
</dbReference>
<feature type="binding site" evidence="12">
    <location>
        <position position="747"/>
    </location>
    <ligand>
        <name>[4Fe-4S] cluster</name>
        <dbReference type="ChEBI" id="CHEBI:49883"/>
        <label>2</label>
    </ligand>
</feature>
<dbReference type="CDD" id="cd07034">
    <property type="entry name" value="TPP_PYR_PFOR_IOR-alpha_like"/>
    <property type="match status" value="1"/>
</dbReference>
<dbReference type="InterPro" id="IPR019456">
    <property type="entry name" value="Pyrv-flavodox_OxRtase_EKR"/>
</dbReference>
<dbReference type="GO" id="GO:0051539">
    <property type="term" value="F:4 iron, 4 sulfur cluster binding"/>
    <property type="evidence" value="ECO:0007669"/>
    <property type="project" value="UniProtKB-KW"/>
</dbReference>
<protein>
    <recommendedName>
        <fullName evidence="9">Pyruvate:ferredoxin oxidoreductase</fullName>
        <ecNumber evidence="9">1.2.7.1</ecNumber>
    </recommendedName>
    <alternativeName>
        <fullName evidence="9">Pyruvate synthase</fullName>
    </alternativeName>
</protein>
<dbReference type="EMBL" id="LSFY01000001">
    <property type="protein sequence ID" value="KXZ39535.1"/>
    <property type="molecule type" value="Genomic_DNA"/>
</dbReference>
<keyword evidence="3 12" id="KW-0004">4Fe-4S</keyword>
<gene>
    <name evidence="14" type="ORF">JWYL7_0610</name>
    <name evidence="15" type="ORF">SAMN05661008_01750</name>
</gene>
<feature type="binding site" evidence="10">
    <location>
        <position position="842"/>
    </location>
    <ligand>
        <name>thiamine diphosphate</name>
        <dbReference type="ChEBI" id="CHEBI:58937"/>
    </ligand>
</feature>
<comment type="caution">
    <text evidence="14">The sequence shown here is derived from an EMBL/GenBank/DDBJ whole genome shotgun (WGS) entry which is preliminary data.</text>
</comment>
<proteinExistence type="inferred from homology"/>
<dbReference type="Gene3D" id="3.40.920.10">
    <property type="entry name" value="Pyruvate-ferredoxin oxidoreductase, PFOR, domain III"/>
    <property type="match status" value="1"/>
</dbReference>
<dbReference type="Pfam" id="PF01855">
    <property type="entry name" value="POR_N"/>
    <property type="match status" value="1"/>
</dbReference>
<evidence type="ECO:0000256" key="6">
    <source>
        <dbReference type="ARBA" id="ARBA00023002"/>
    </source>
</evidence>
<dbReference type="InterPro" id="IPR033412">
    <property type="entry name" value="PFOR_II"/>
</dbReference>
<feature type="domain" description="4Fe-4S ferredoxin-type" evidence="13">
    <location>
        <begin position="682"/>
        <end position="711"/>
    </location>
</feature>
<feature type="binding site" evidence="12">
    <location>
        <position position="757"/>
    </location>
    <ligand>
        <name>[4Fe-4S] cluster</name>
        <dbReference type="ChEBI" id="CHEBI:49883"/>
        <label>1</label>
    </ligand>
</feature>
<feature type="domain" description="4Fe-4S ferredoxin-type" evidence="13">
    <location>
        <begin position="738"/>
        <end position="769"/>
    </location>
</feature>
<keyword evidence="5 9" id="KW-0249">Electron transport</keyword>
<feature type="binding site" evidence="12">
    <location>
        <position position="753"/>
    </location>
    <ligand>
        <name>[4Fe-4S] cluster</name>
        <dbReference type="ChEBI" id="CHEBI:49883"/>
        <label>2</label>
    </ligand>
</feature>
<feature type="site" description="Important for catalytic activity" evidence="11">
    <location>
        <position position="31"/>
    </location>
</feature>
<dbReference type="PIRSF" id="PIRSF000159">
    <property type="entry name" value="NifJ"/>
    <property type="match status" value="1"/>
</dbReference>
<dbReference type="PROSITE" id="PS51379">
    <property type="entry name" value="4FE4S_FER_2"/>
    <property type="match status" value="2"/>
</dbReference>
<dbReference type="SUPFAM" id="SSF54862">
    <property type="entry name" value="4Fe-4S ferredoxins"/>
    <property type="match status" value="1"/>
</dbReference>
<dbReference type="SUPFAM" id="SSF52922">
    <property type="entry name" value="TK C-terminal domain-like"/>
    <property type="match status" value="1"/>
</dbReference>
<dbReference type="InterPro" id="IPR002880">
    <property type="entry name" value="Pyrv_Fd/Flavodoxin_OxRdtase_N"/>
</dbReference>
<feature type="site" description="Important for catalytic activity" evidence="11">
    <location>
        <position position="1004"/>
    </location>
</feature>
<feature type="binding site" evidence="12">
    <location>
        <position position="701"/>
    </location>
    <ligand>
        <name>[4Fe-4S] cluster</name>
        <dbReference type="ChEBI" id="CHEBI:49883"/>
        <label>2</label>
    </ligand>
</feature>
<dbReference type="FunFam" id="3.40.920.10:FF:000001">
    <property type="entry name" value="Pyruvate:ferredoxin (Flavodoxin) oxidoreductase"/>
    <property type="match status" value="1"/>
</dbReference>
<dbReference type="FunFam" id="3.40.50.970:FF:000041">
    <property type="entry name" value="Pyruvate:ferredoxin (Flavodoxin) oxidoreductase"/>
    <property type="match status" value="1"/>
</dbReference>
<dbReference type="GO" id="GO:0019164">
    <property type="term" value="F:pyruvate synthase activity"/>
    <property type="evidence" value="ECO:0007669"/>
    <property type="project" value="UniProtKB-EC"/>
</dbReference>
<feature type="binding site" evidence="12">
    <location>
        <position position="691"/>
    </location>
    <ligand>
        <name>[4Fe-4S] cluster</name>
        <dbReference type="ChEBI" id="CHEBI:49883"/>
        <label>1</label>
    </ligand>
</feature>
<feature type="binding site" evidence="12">
    <location>
        <position position="697"/>
    </location>
    <ligand>
        <name>[4Fe-4S] cluster</name>
        <dbReference type="ChEBI" id="CHEBI:49883"/>
        <label>1</label>
    </ligand>
</feature>
<feature type="binding site" evidence="10">
    <location>
        <position position="819"/>
    </location>
    <ligand>
        <name>thiamine diphosphate</name>
        <dbReference type="ChEBI" id="CHEBI:58937"/>
    </ligand>
</feature>
<dbReference type="GO" id="GO:0005506">
    <property type="term" value="F:iron ion binding"/>
    <property type="evidence" value="ECO:0007669"/>
    <property type="project" value="InterPro"/>
</dbReference>
<feature type="binding site" evidence="10">
    <location>
        <position position="114"/>
    </location>
    <ligand>
        <name>pyruvate</name>
        <dbReference type="ChEBI" id="CHEBI:15361"/>
    </ligand>
</feature>
<dbReference type="InterPro" id="IPR029061">
    <property type="entry name" value="THDP-binding"/>
</dbReference>
<evidence type="ECO:0000256" key="4">
    <source>
        <dbReference type="ARBA" id="ARBA00022723"/>
    </source>
</evidence>
<dbReference type="OrthoDB" id="9794954at2"/>
<dbReference type="Pfam" id="PF10371">
    <property type="entry name" value="EKR"/>
    <property type="match status" value="1"/>
</dbReference>
<evidence type="ECO:0000313" key="15">
    <source>
        <dbReference type="EMBL" id="SHL25210.1"/>
    </source>
</evidence>
<dbReference type="InterPro" id="IPR050722">
    <property type="entry name" value="Pyruvate:ferred/Flavod_OxRd"/>
</dbReference>
<feature type="binding site" evidence="12">
    <location>
        <position position="750"/>
    </location>
    <ligand>
        <name>[4Fe-4S] cluster</name>
        <dbReference type="ChEBI" id="CHEBI:49883"/>
        <label>2</label>
    </ligand>
</feature>
<dbReference type="Gene3D" id="3.40.50.920">
    <property type="match status" value="1"/>
</dbReference>
<dbReference type="EC" id="1.2.7.1" evidence="9"/>
<evidence type="ECO:0000256" key="3">
    <source>
        <dbReference type="ARBA" id="ARBA00022485"/>
    </source>
</evidence>
<dbReference type="InterPro" id="IPR002869">
    <property type="entry name" value="Pyrv_flavodox_OxRed_cen"/>
</dbReference>
<dbReference type="Pfam" id="PF17147">
    <property type="entry name" value="PFOR_II"/>
    <property type="match status" value="1"/>
</dbReference>
<organism evidence="14 16">
    <name type="scientific">Alkalithermobacter thermoalcaliphilus JW-YL-7 = DSM 7308</name>
    <dbReference type="NCBI Taxonomy" id="1121328"/>
    <lineage>
        <taxon>Bacteria</taxon>
        <taxon>Bacillati</taxon>
        <taxon>Bacillota</taxon>
        <taxon>Clostridia</taxon>
        <taxon>Peptostreptococcales</taxon>
        <taxon>Tepidibacteraceae</taxon>
        <taxon>Alkalithermobacter</taxon>
    </lineage>
</organism>
<feature type="binding site" evidence="10">
    <location>
        <position position="31"/>
    </location>
    <ligand>
        <name>pyruvate</name>
        <dbReference type="ChEBI" id="CHEBI:15361"/>
    </ligand>
</feature>
<dbReference type="FunFam" id="3.40.50.970:FF:000012">
    <property type="entry name" value="Pyruvate:ferredoxin (Flavodoxin) oxidoreductase"/>
    <property type="match status" value="1"/>
</dbReference>
<dbReference type="Proteomes" id="UP000092605">
    <property type="component" value="Unassembled WGS sequence"/>
</dbReference>
<dbReference type="PANTHER" id="PTHR32154">
    <property type="entry name" value="PYRUVATE-FLAVODOXIN OXIDOREDUCTASE-RELATED"/>
    <property type="match status" value="1"/>
</dbReference>
<dbReference type="Gene3D" id="3.40.50.970">
    <property type="match status" value="2"/>
</dbReference>
<comment type="cofactor">
    <cofactor evidence="12">
        <name>[4Fe-4S] cluster</name>
        <dbReference type="ChEBI" id="CHEBI:49883"/>
    </cofactor>
    <text evidence="12">Binds 3 [4Fe-4S] clusters per subunit.</text>
</comment>
<dbReference type="FunFam" id="3.40.50.920:FF:000007">
    <property type="entry name" value="Pyruvate:ferredoxin (Flavodoxin) oxidoreductase"/>
    <property type="match status" value="1"/>
</dbReference>
<dbReference type="Pfam" id="PF01558">
    <property type="entry name" value="POR"/>
    <property type="match status" value="1"/>
</dbReference>
<dbReference type="SMART" id="SM00890">
    <property type="entry name" value="EKR"/>
    <property type="match status" value="1"/>
</dbReference>
<dbReference type="RefSeq" id="WP_066068891.1">
    <property type="nucleotide sequence ID" value="NZ_FRBG01000018.1"/>
</dbReference>
<feature type="binding site" evidence="12">
    <location>
        <position position="694"/>
    </location>
    <ligand>
        <name>[4Fe-4S] cluster</name>
        <dbReference type="ChEBI" id="CHEBI:49883"/>
        <label>1</label>
    </ligand>
</feature>
<accession>A0A150FQQ8</accession>
<evidence type="ECO:0000256" key="8">
    <source>
        <dbReference type="ARBA" id="ARBA00023014"/>
    </source>
</evidence>
<dbReference type="EMBL" id="FRBG01000018">
    <property type="protein sequence ID" value="SHL25210.1"/>
    <property type="molecule type" value="Genomic_DNA"/>
</dbReference>
<dbReference type="Pfam" id="PF02775">
    <property type="entry name" value="TPP_enzyme_C"/>
    <property type="match status" value="1"/>
</dbReference>
<dbReference type="PATRIC" id="fig|1121328.3.peg.612"/>
<dbReference type="InterPro" id="IPR011895">
    <property type="entry name" value="Pyrv_flavodox_OxRed"/>
</dbReference>
<evidence type="ECO:0000259" key="13">
    <source>
        <dbReference type="PROSITE" id="PS51379"/>
    </source>
</evidence>
<keyword evidence="6 9" id="KW-0560">Oxidoreductase</keyword>
<evidence type="ECO:0000256" key="7">
    <source>
        <dbReference type="ARBA" id="ARBA00023004"/>
    </source>
</evidence>
<feature type="binding site" evidence="12">
    <location>
        <position position="814"/>
    </location>
    <ligand>
        <name>[4Fe-4S] cluster</name>
        <dbReference type="ChEBI" id="CHEBI:49883"/>
        <label>3</label>
    </ligand>
</feature>
<keyword evidence="2 9" id="KW-0813">Transport</keyword>
<dbReference type="InterPro" id="IPR017900">
    <property type="entry name" value="4Fe4S_Fe_S_CS"/>
</dbReference>
<name>A0A150FQQ8_CLOPD</name>
<dbReference type="Proteomes" id="UP000323392">
    <property type="component" value="Unassembled WGS sequence"/>
</dbReference>
<keyword evidence="14" id="KW-0670">Pyruvate</keyword>
<feature type="binding site" evidence="10">
    <location>
        <begin position="999"/>
        <end position="1004"/>
    </location>
    <ligand>
        <name>thiamine diphosphate</name>
        <dbReference type="ChEBI" id="CHEBI:58937"/>
    </ligand>
</feature>
<dbReference type="PANTHER" id="PTHR32154:SF0">
    <property type="entry name" value="PYRUVATE-FLAVODOXIN OXIDOREDUCTASE-RELATED"/>
    <property type="match status" value="1"/>
</dbReference>
<feature type="site" description="Important for catalytic activity" evidence="11">
    <location>
        <position position="114"/>
    </location>
</feature>
<feature type="binding site" evidence="12">
    <location>
        <position position="842"/>
    </location>
    <ligand>
        <name>[4Fe-4S] cluster</name>
        <dbReference type="ChEBI" id="CHEBI:49883"/>
        <label>3</label>
    </ligand>
</feature>
<evidence type="ECO:0000313" key="16">
    <source>
        <dbReference type="Proteomes" id="UP000092605"/>
    </source>
</evidence>
<keyword evidence="17" id="KW-1185">Reference proteome</keyword>
<dbReference type="SUPFAM" id="SSF52518">
    <property type="entry name" value="Thiamin diphosphate-binding fold (THDP-binding)"/>
    <property type="match status" value="2"/>
</dbReference>
<sequence>MARKMKTMDGNTAAGYVAYAFTDVAAIYPITPSSPMAEYADEMAAFGQKNIFGQTVEVVELQSEAGAAGAVHGSLAAGALTTTFTASQGLLLMIPNMYKIAGELLPGVFHVTARAVASHALSIFGDHSDVMATRQTGCALLASGSVQEVMDLGGVAHLAAIKSRVPFVHFFDGFRTSHEVQKIEVIEYDEFAKLVDKEAVKEFRNRSLNPEHPVTRGTAQNPDIFFQAREACNTYYDAVPDIVNDYMKEINKLTGRDYKPFNYYGAPDAENIIVAMGSVIETIEETIDYLLAKGEKVGLIKVRLYRPFSPKYFFDVLPSTVKRIAVLDRTKEPGAIGEPLYLDVRSLFYNKENAPLIVGGRYGLGSKDTTPSQIKAVFDNLKSENPKDRFTIGIVDDVTHLSLDVKEKINTAPEGTIRCKFWGLGSDGTVGANKSAIKIIGDKTDLYAQGYFSYDSKKSGGVTISHLRFGKKPIRSTYLIDEADFIACHNQSYVNQYDLLKGLKPGGTFVLNCRWSEEELDKNLPASMKKYIADNNINFYIINATDIAQEIGLGNRINMIMQSAFFKLANVIPMEDAVKYLKEAIDEAYGRKGEKIVQMNYTAVKRGIDALVKVNVPASWSGAVEEAALTRSKEVPEFISKVLIPMNRQEGDSLPVSTFVGSEDGTFPHGTAAYEKRGIAVTVPEWQIDKCIQCNQCSFVCPHAAIRPFLATEEELKNAPEAFETKKAIGKGLEGLQYRMQVTTMDCTGCGNCADICPTKEKALIMKPAETQHEVQMKNWEFALTLPVRDDLMPRDTVKGSQFAQPLLEFSGACAGCVETAHAKLITQLYGDRMYIANATGCSSIWGGSAPSTPYCKDKNGRGPAWANSLFEDNAEYGYGMALAVRQIRNRLKDIMTECIELNIPSELKEALKEWIETMNDGDVSRKVSEKLLSVINEVKVEDAKAKEIIDEIIEKKDYLVKKSIWIFGGDGWAYDIGYGGLDHVLASGENVNVLVFDTEVYSNTGGQSSKATPTGSVAKFAASGKKVKKKDLGMIAASYGYVYVAQVAMGADKNQFMKAVIEAEKYDGPSLIIAYCPCIAHGIKEGMGRTQNQMKKAVECGYWHLYRFNPELKEQGKNPFILDSKEPTGSFRDFLMGEVRYTSLMNSFPEEAEKLFAKAEQEAKERYETYKRMAQM</sequence>
<evidence type="ECO:0000256" key="10">
    <source>
        <dbReference type="PIRSR" id="PIRSR000159-1"/>
    </source>
</evidence>
<dbReference type="Pfam" id="PF12838">
    <property type="entry name" value="Fer4_7"/>
    <property type="match status" value="1"/>
</dbReference>
<dbReference type="InterPro" id="IPR037112">
    <property type="entry name" value="Pyrv-flavodox_OxR_EKR_sf"/>
</dbReference>
<evidence type="ECO:0000256" key="5">
    <source>
        <dbReference type="ARBA" id="ARBA00022982"/>
    </source>
</evidence>
<dbReference type="NCBIfam" id="TIGR02176">
    <property type="entry name" value="pyruv_ox_red"/>
    <property type="match status" value="1"/>
</dbReference>
<evidence type="ECO:0000256" key="2">
    <source>
        <dbReference type="ARBA" id="ARBA00022448"/>
    </source>
</evidence>
<comment type="similarity">
    <text evidence="1 9">Belongs to the pyruvate:ferredoxin/flavodoxin oxidoreductase family.</text>
</comment>
<evidence type="ECO:0000313" key="17">
    <source>
        <dbReference type="Proteomes" id="UP000323392"/>
    </source>
</evidence>
<dbReference type="PROSITE" id="PS00198">
    <property type="entry name" value="4FE4S_FER_1"/>
    <property type="match status" value="1"/>
</dbReference>
<dbReference type="InterPro" id="IPR009014">
    <property type="entry name" value="Transketo_C/PFOR_II"/>
</dbReference>
<dbReference type="AlphaFoldDB" id="A0A150FQQ8"/>
<dbReference type="InterPro" id="IPR011766">
    <property type="entry name" value="TPP_enzyme_TPP-bd"/>
</dbReference>
<dbReference type="GO" id="GO:0022900">
    <property type="term" value="P:electron transport chain"/>
    <property type="evidence" value="ECO:0007669"/>
    <property type="project" value="InterPro"/>
</dbReference>
<dbReference type="FunFam" id="3.30.70.20:FF:000022">
    <property type="entry name" value="Pyruvate:ferredoxin (Flavodoxin) oxidoreductase"/>
    <property type="match status" value="1"/>
</dbReference>
<keyword evidence="8 12" id="KW-0411">Iron-sulfur</keyword>
<evidence type="ECO:0000313" key="14">
    <source>
        <dbReference type="EMBL" id="KXZ39535.1"/>
    </source>
</evidence>
<feature type="binding site" evidence="12">
    <location>
        <position position="817"/>
    </location>
    <ligand>
        <name>[4Fe-4S] cluster</name>
        <dbReference type="ChEBI" id="CHEBI:49883"/>
        <label>3</label>
    </ligand>
</feature>
<dbReference type="Gene3D" id="4.10.780.10">
    <property type="entry name" value="Pyruvate-flavodoxin oxidoreductase, EKR domain"/>
    <property type="match status" value="1"/>
</dbReference>
<dbReference type="STRING" id="1121328.JWYL7_0610"/>
<evidence type="ECO:0000256" key="11">
    <source>
        <dbReference type="PIRSR" id="PIRSR000159-2"/>
    </source>
</evidence>
<feature type="binding site" evidence="10">
    <location>
        <position position="64"/>
    </location>
    <ligand>
        <name>thiamine diphosphate</name>
        <dbReference type="ChEBI" id="CHEBI:58937"/>
    </ligand>
</feature>
<dbReference type="CDD" id="cd03377">
    <property type="entry name" value="TPP_PFOR_PNO"/>
    <property type="match status" value="1"/>
</dbReference>
<dbReference type="SUPFAM" id="SSF53323">
    <property type="entry name" value="Pyruvate-ferredoxin oxidoreductase, PFOR, domain III"/>
    <property type="match status" value="1"/>
</dbReference>
<reference evidence="15 17" key="2">
    <citation type="submission" date="2016-11" db="EMBL/GenBank/DDBJ databases">
        <authorList>
            <person name="Varghese N."/>
            <person name="Submissions S."/>
        </authorList>
    </citation>
    <scope>NUCLEOTIDE SEQUENCE [LARGE SCALE GENOMIC DNA]</scope>
    <source>
        <strain evidence="15 17">DSM 7308</strain>
    </source>
</reference>
<dbReference type="GO" id="GO:0006979">
    <property type="term" value="P:response to oxidative stress"/>
    <property type="evidence" value="ECO:0007669"/>
    <property type="project" value="TreeGrafter"/>
</dbReference>
<dbReference type="InterPro" id="IPR019752">
    <property type="entry name" value="Pyrv/ketoisovalerate_OxRed_cat"/>
</dbReference>
<evidence type="ECO:0000256" key="12">
    <source>
        <dbReference type="PIRSR" id="PIRSR000159-50"/>
    </source>
</evidence>
<dbReference type="InterPro" id="IPR017896">
    <property type="entry name" value="4Fe4S_Fe-S-bd"/>
</dbReference>
<feature type="binding site" evidence="10">
    <location>
        <begin position="970"/>
        <end position="973"/>
    </location>
    <ligand>
        <name>thiamine diphosphate</name>
        <dbReference type="ChEBI" id="CHEBI:58937"/>
    </ligand>
</feature>
<feature type="binding site" evidence="12">
    <location>
        <position position="1079"/>
    </location>
    <ligand>
        <name>[4Fe-4S] cluster</name>
        <dbReference type="ChEBI" id="CHEBI:49883"/>
        <label>3</label>
    </ligand>
</feature>
<evidence type="ECO:0000256" key="1">
    <source>
        <dbReference type="ARBA" id="ARBA00009032"/>
    </source>
</evidence>
<dbReference type="GO" id="GO:0030976">
    <property type="term" value="F:thiamine pyrophosphate binding"/>
    <property type="evidence" value="ECO:0007669"/>
    <property type="project" value="InterPro"/>
</dbReference>
<reference evidence="14 16" key="1">
    <citation type="submission" date="2016-02" db="EMBL/GenBank/DDBJ databases">
        <title>Draft genome sequence for Clostridium paradoxum JW-YL-7.</title>
        <authorList>
            <person name="Utturkar S.M."/>
            <person name="Lancaster A."/>
            <person name="Poole F.L."/>
            <person name="Adams M.W."/>
            <person name="Brown S.D."/>
        </authorList>
    </citation>
    <scope>NUCLEOTIDE SEQUENCE [LARGE SCALE GENOMIC DNA]</scope>
    <source>
        <strain evidence="14 16">JW-YL-7</strain>
    </source>
</reference>